<sequence>MVKNIGEERVIKAKCYSYFLPVKPNLSGSLGYKGLTNEFEVDCKGIAWVEVEGVPFKLWTNNTFTRIAEKWGKLLDVDDQDETCGIHGGFYLKMCIKVGTCYGFNNGRSHSEILEELNGTQGEERRL</sequence>
<evidence type="ECO:0000313" key="2">
    <source>
        <dbReference type="Proteomes" id="UP001151760"/>
    </source>
</evidence>
<reference evidence="1" key="2">
    <citation type="submission" date="2022-01" db="EMBL/GenBank/DDBJ databases">
        <authorList>
            <person name="Yamashiro T."/>
            <person name="Shiraishi A."/>
            <person name="Satake H."/>
            <person name="Nakayama K."/>
        </authorList>
    </citation>
    <scope>NUCLEOTIDE SEQUENCE</scope>
</reference>
<keyword evidence="2" id="KW-1185">Reference proteome</keyword>
<dbReference type="EMBL" id="BQNB010020554">
    <property type="protein sequence ID" value="GJT97201.1"/>
    <property type="molecule type" value="Genomic_DNA"/>
</dbReference>
<accession>A0ABQ5IAN2</accession>
<comment type="caution">
    <text evidence="1">The sequence shown here is derived from an EMBL/GenBank/DDBJ whole genome shotgun (WGS) entry which is preliminary data.</text>
</comment>
<reference evidence="1" key="1">
    <citation type="journal article" date="2022" name="Int. J. Mol. Sci.">
        <title>Draft Genome of Tanacetum Coccineum: Genomic Comparison of Closely Related Tanacetum-Family Plants.</title>
        <authorList>
            <person name="Yamashiro T."/>
            <person name="Shiraishi A."/>
            <person name="Nakayama K."/>
            <person name="Satake H."/>
        </authorList>
    </citation>
    <scope>NUCLEOTIDE SEQUENCE</scope>
</reference>
<dbReference type="Proteomes" id="UP001151760">
    <property type="component" value="Unassembled WGS sequence"/>
</dbReference>
<proteinExistence type="predicted"/>
<name>A0ABQ5IAN2_9ASTR</name>
<protein>
    <submittedName>
        <fullName evidence="1">Nucleotide-binding alpha-beta plait domain-containing protein</fullName>
    </submittedName>
</protein>
<evidence type="ECO:0000313" key="1">
    <source>
        <dbReference type="EMBL" id="GJT97201.1"/>
    </source>
</evidence>
<gene>
    <name evidence="1" type="ORF">Tco_1092719</name>
</gene>
<organism evidence="1 2">
    <name type="scientific">Tanacetum coccineum</name>
    <dbReference type="NCBI Taxonomy" id="301880"/>
    <lineage>
        <taxon>Eukaryota</taxon>
        <taxon>Viridiplantae</taxon>
        <taxon>Streptophyta</taxon>
        <taxon>Embryophyta</taxon>
        <taxon>Tracheophyta</taxon>
        <taxon>Spermatophyta</taxon>
        <taxon>Magnoliopsida</taxon>
        <taxon>eudicotyledons</taxon>
        <taxon>Gunneridae</taxon>
        <taxon>Pentapetalae</taxon>
        <taxon>asterids</taxon>
        <taxon>campanulids</taxon>
        <taxon>Asterales</taxon>
        <taxon>Asteraceae</taxon>
        <taxon>Asteroideae</taxon>
        <taxon>Anthemideae</taxon>
        <taxon>Anthemidinae</taxon>
        <taxon>Tanacetum</taxon>
    </lineage>
</organism>